<protein>
    <submittedName>
        <fullName evidence="2">Uncharacterized protein</fullName>
    </submittedName>
</protein>
<gene>
    <name evidence="2" type="ORF">TeGR_g13205</name>
</gene>
<feature type="region of interest" description="Disordered" evidence="1">
    <location>
        <begin position="1"/>
        <end position="58"/>
    </location>
</feature>
<evidence type="ECO:0000313" key="2">
    <source>
        <dbReference type="EMBL" id="GMI29404.1"/>
    </source>
</evidence>
<dbReference type="PANTHER" id="PTHR37028">
    <property type="entry name" value="UNNAMED PRODUCT-RELATED"/>
    <property type="match status" value="1"/>
</dbReference>
<organism evidence="2 3">
    <name type="scientific">Tetraparma gracilis</name>
    <dbReference type="NCBI Taxonomy" id="2962635"/>
    <lineage>
        <taxon>Eukaryota</taxon>
        <taxon>Sar</taxon>
        <taxon>Stramenopiles</taxon>
        <taxon>Ochrophyta</taxon>
        <taxon>Bolidophyceae</taxon>
        <taxon>Parmales</taxon>
        <taxon>Triparmaceae</taxon>
        <taxon>Tetraparma</taxon>
    </lineage>
</organism>
<proteinExistence type="predicted"/>
<feature type="compositionally biased region" description="Basic and acidic residues" evidence="1">
    <location>
        <begin position="26"/>
        <end position="36"/>
    </location>
</feature>
<feature type="compositionally biased region" description="Basic and acidic residues" evidence="1">
    <location>
        <begin position="1"/>
        <end position="19"/>
    </location>
</feature>
<dbReference type="Proteomes" id="UP001165060">
    <property type="component" value="Unassembled WGS sequence"/>
</dbReference>
<dbReference type="PANTHER" id="PTHR37028:SF4">
    <property type="entry name" value="ALMS MOTIF DOMAIN-CONTAINING PROTEIN"/>
    <property type="match status" value="1"/>
</dbReference>
<evidence type="ECO:0000256" key="1">
    <source>
        <dbReference type="SAM" id="MobiDB-lite"/>
    </source>
</evidence>
<name>A0ABQ6MP40_9STRA</name>
<keyword evidence="3" id="KW-1185">Reference proteome</keyword>
<dbReference type="EMBL" id="BRYB01000397">
    <property type="protein sequence ID" value="GMI29404.1"/>
    <property type="molecule type" value="Genomic_DNA"/>
</dbReference>
<sequence>RNNDLEKQRNFQRDQEMKECTFSPKLEGRAKGDKYLKKAGGTGGGVEDMMRWEKEKKTRRAQRQQIVEEMEERELSFQPHLNRRSLMITEKMKATGKLTFNKASGQTQTTPRGHTERLGKAMAEVIPGHEEETFKPNISSRAASFTPKGGKSVHSRLYDHAVNQHVTKHNEQLEMKKALLNGVPMAKWEAEKMEVGGPSKWVVDQRNAEGAGVTKERTKSRDGMIDLSGDAPINVLEYNPRYNFILEKIRFGGD</sequence>
<feature type="non-terminal residue" evidence="2">
    <location>
        <position position="1"/>
    </location>
</feature>
<accession>A0ABQ6MP40</accession>
<comment type="caution">
    <text evidence="2">The sequence shown here is derived from an EMBL/GenBank/DDBJ whole genome shotgun (WGS) entry which is preliminary data.</text>
</comment>
<evidence type="ECO:0000313" key="3">
    <source>
        <dbReference type="Proteomes" id="UP001165060"/>
    </source>
</evidence>
<reference evidence="2 3" key="1">
    <citation type="journal article" date="2023" name="Commun. Biol.">
        <title>Genome analysis of Parmales, the sister group of diatoms, reveals the evolutionary specialization of diatoms from phago-mixotrophs to photoautotrophs.</title>
        <authorList>
            <person name="Ban H."/>
            <person name="Sato S."/>
            <person name="Yoshikawa S."/>
            <person name="Yamada K."/>
            <person name="Nakamura Y."/>
            <person name="Ichinomiya M."/>
            <person name="Sato N."/>
            <person name="Blanc-Mathieu R."/>
            <person name="Endo H."/>
            <person name="Kuwata A."/>
            <person name="Ogata H."/>
        </authorList>
    </citation>
    <scope>NUCLEOTIDE SEQUENCE [LARGE SCALE GENOMIC DNA]</scope>
</reference>